<evidence type="ECO:0000313" key="8">
    <source>
        <dbReference type="EMBL" id="GBF88193.1"/>
    </source>
</evidence>
<evidence type="ECO:0000256" key="6">
    <source>
        <dbReference type="SAM" id="MobiDB-lite"/>
    </source>
</evidence>
<dbReference type="PROSITE" id="PS51886">
    <property type="entry name" value="TLDC"/>
    <property type="match status" value="1"/>
</dbReference>
<comment type="caution">
    <text evidence="8">The sequence shown here is derived from an EMBL/GenBank/DDBJ whole genome shotgun (WGS) entry which is preliminary data.</text>
</comment>
<dbReference type="EMBL" id="BDRX01000004">
    <property type="protein sequence ID" value="GBF88193.1"/>
    <property type="molecule type" value="Genomic_DNA"/>
</dbReference>
<organism evidence="8 9">
    <name type="scientific">Raphidocelis subcapitata</name>
    <dbReference type="NCBI Taxonomy" id="307507"/>
    <lineage>
        <taxon>Eukaryota</taxon>
        <taxon>Viridiplantae</taxon>
        <taxon>Chlorophyta</taxon>
        <taxon>core chlorophytes</taxon>
        <taxon>Chlorophyceae</taxon>
        <taxon>CS clade</taxon>
        <taxon>Sphaeropleales</taxon>
        <taxon>Selenastraceae</taxon>
        <taxon>Raphidocelis</taxon>
    </lineage>
</organism>
<evidence type="ECO:0000256" key="2">
    <source>
        <dbReference type="ARBA" id="ARBA00009540"/>
    </source>
</evidence>
<comment type="subcellular location">
    <subcellularLocation>
        <location evidence="1">Mitochondrion</location>
    </subcellularLocation>
</comment>
<reference evidence="8 9" key="1">
    <citation type="journal article" date="2018" name="Sci. Rep.">
        <title>Raphidocelis subcapitata (=Pseudokirchneriella subcapitata) provides an insight into genome evolution and environmental adaptations in the Sphaeropleales.</title>
        <authorList>
            <person name="Suzuki S."/>
            <person name="Yamaguchi H."/>
            <person name="Nakajima N."/>
            <person name="Kawachi M."/>
        </authorList>
    </citation>
    <scope>NUCLEOTIDE SEQUENCE [LARGE SCALE GENOMIC DNA]</scope>
    <source>
        <strain evidence="8 9">NIES-35</strain>
    </source>
</reference>
<sequence>MAIVLRSDFERVQAELEDTQESLVAALARIEAYRQRERVLAQEMARLRTGAGSAAGSQPGTPAAAAAAVAGAFAPAPAAAEGAAAAAAGGGAAAEGRPAYITEVGDTVPVFLVGPGGRKIPGAVVLTPDFIDFVEVRARVRTEQFVGFASGAPAGAKRPQTAGASFGGPPRDGGASPTPPMWQALLPACLSPAPVQLPPAHAGGAYAPPLGDAGDRGSGSFDRGRRHSWATGRMSWPTSPRGPGGGAAQGAGNGGGGGGGGGGDSGGGGDGGGGGGGGGSFSSAKTGLWQVLWHSEHQQHGLCFEATQEARALLHKHTAKWLGQTEDEARAQQQSPGGGGGGGLPTSSGGIDSAPVEMVPPRLLDGAATSGFTPQTSEPSQLLSPRHVTALAAALPARFRANSWALAYSTARHGISLQTLYRRAAGAAQTLLVVRDGGGHVFGAFTTEAWRVAPRFYGTGETFVFQLEPHRAMWPWRVRAPVKNDYFIYATQECLAVGGQGRFAIWLDADLLRGSSGACGTFGSPCLASREEFGVAAVELWSVG</sequence>
<dbReference type="Proteomes" id="UP000247498">
    <property type="component" value="Unassembled WGS sequence"/>
</dbReference>
<evidence type="ECO:0000259" key="7">
    <source>
        <dbReference type="PROSITE" id="PS51886"/>
    </source>
</evidence>
<feature type="region of interest" description="Disordered" evidence="6">
    <location>
        <begin position="200"/>
        <end position="281"/>
    </location>
</feature>
<feature type="coiled-coil region" evidence="5">
    <location>
        <begin position="9"/>
        <end position="36"/>
    </location>
</feature>
<dbReference type="InParanoid" id="A0A2V0NRK3"/>
<feature type="domain" description="TLDc" evidence="7">
    <location>
        <begin position="381"/>
        <end position="544"/>
    </location>
</feature>
<evidence type="ECO:0000256" key="3">
    <source>
        <dbReference type="ARBA" id="ARBA00023128"/>
    </source>
</evidence>
<keyword evidence="3" id="KW-0496">Mitochondrion</keyword>
<feature type="region of interest" description="Disordered" evidence="6">
    <location>
        <begin position="151"/>
        <end position="180"/>
    </location>
</feature>
<evidence type="ECO:0000313" key="9">
    <source>
        <dbReference type="Proteomes" id="UP000247498"/>
    </source>
</evidence>
<dbReference type="GO" id="GO:0005739">
    <property type="term" value="C:mitochondrion"/>
    <property type="evidence" value="ECO:0007669"/>
    <property type="project" value="UniProtKB-SubCell"/>
</dbReference>
<feature type="compositionally biased region" description="Gly residues" evidence="6">
    <location>
        <begin position="242"/>
        <end position="280"/>
    </location>
</feature>
<dbReference type="AlphaFoldDB" id="A0A2V0NRK3"/>
<dbReference type="PANTHER" id="PTHR23354">
    <property type="entry name" value="NUCLEOLAR PROTEIN 7/ESTROGEN RECEPTOR COACTIVATOR-RELATED"/>
    <property type="match status" value="1"/>
</dbReference>
<dbReference type="PANTHER" id="PTHR23354:SF62">
    <property type="entry name" value="MUSTARD, ISOFORM V"/>
    <property type="match status" value="1"/>
</dbReference>
<dbReference type="OrthoDB" id="26679at2759"/>
<proteinExistence type="inferred from homology"/>
<dbReference type="SMART" id="SM00584">
    <property type="entry name" value="TLDc"/>
    <property type="match status" value="1"/>
</dbReference>
<evidence type="ECO:0000256" key="1">
    <source>
        <dbReference type="ARBA" id="ARBA00004173"/>
    </source>
</evidence>
<gene>
    <name evidence="8" type="ORF">Rsub_00905</name>
</gene>
<keyword evidence="5" id="KW-0175">Coiled coil</keyword>
<accession>A0A2V0NRK3</accession>
<evidence type="ECO:0000256" key="4">
    <source>
        <dbReference type="ARBA" id="ARBA00040604"/>
    </source>
</evidence>
<dbReference type="Pfam" id="PF07534">
    <property type="entry name" value="TLD"/>
    <property type="match status" value="1"/>
</dbReference>
<evidence type="ECO:0000256" key="5">
    <source>
        <dbReference type="SAM" id="Coils"/>
    </source>
</evidence>
<feature type="region of interest" description="Disordered" evidence="6">
    <location>
        <begin position="326"/>
        <end position="355"/>
    </location>
</feature>
<protein>
    <recommendedName>
        <fullName evidence="4">Oxidation resistance protein 1</fullName>
    </recommendedName>
</protein>
<dbReference type="InterPro" id="IPR006571">
    <property type="entry name" value="TLDc_dom"/>
</dbReference>
<feature type="compositionally biased region" description="Low complexity" evidence="6">
    <location>
        <begin position="200"/>
        <end position="212"/>
    </location>
</feature>
<comment type="similarity">
    <text evidence="2">Belongs to the OXR1 family.</text>
</comment>
<name>A0A2V0NRK3_9CHLO</name>
<keyword evidence="9" id="KW-1185">Reference proteome</keyword>